<dbReference type="Proteomes" id="UP001260959">
    <property type="component" value="Unassembled WGS sequence"/>
</dbReference>
<name>A0ABU1E2G0_9FLAO</name>
<evidence type="ECO:0000313" key="2">
    <source>
        <dbReference type="Proteomes" id="UP001260959"/>
    </source>
</evidence>
<gene>
    <name evidence="1" type="ORF">REB14_07345</name>
</gene>
<accession>A0ABU1E2G0</accession>
<dbReference type="NCBIfam" id="NF047798">
    <property type="entry name" value="leader_Chryseo"/>
    <property type="match status" value="1"/>
</dbReference>
<dbReference type="GeneID" id="301715626"/>
<organism evidence="1 2">
    <name type="scientific">Chryseobacterium metallicongregator</name>
    <dbReference type="NCBI Taxonomy" id="3073042"/>
    <lineage>
        <taxon>Bacteria</taxon>
        <taxon>Pseudomonadati</taxon>
        <taxon>Bacteroidota</taxon>
        <taxon>Flavobacteriia</taxon>
        <taxon>Flavobacteriales</taxon>
        <taxon>Weeksellaceae</taxon>
        <taxon>Chryseobacterium group</taxon>
        <taxon>Chryseobacterium</taxon>
    </lineage>
</organism>
<evidence type="ECO:0008006" key="3">
    <source>
        <dbReference type="Google" id="ProtNLM"/>
    </source>
</evidence>
<keyword evidence="2" id="KW-1185">Reference proteome</keyword>
<comment type="caution">
    <text evidence="1">The sequence shown here is derived from an EMBL/GenBank/DDBJ whole genome shotgun (WGS) entry which is preliminary data.</text>
</comment>
<sequence>MKNLKKVSRIGLKSIQGGAFVNCTLPNGDLTRCRDFCPTDFCGPTNYICLLPLDYCG</sequence>
<protein>
    <recommendedName>
        <fullName evidence="3">Bacteriocin</fullName>
    </recommendedName>
</protein>
<dbReference type="InterPro" id="IPR058074">
    <property type="entry name" value="Bacteriocin-like"/>
</dbReference>
<dbReference type="EMBL" id="JAVIXS010000004">
    <property type="protein sequence ID" value="MDR4951981.1"/>
    <property type="molecule type" value="Genomic_DNA"/>
</dbReference>
<proteinExistence type="predicted"/>
<reference evidence="1 2" key="1">
    <citation type="submission" date="2023-08" db="EMBL/GenBank/DDBJ databases">
        <authorList>
            <person name="Maltman C."/>
        </authorList>
    </citation>
    <scope>NUCLEOTIDE SEQUENCE [LARGE SCALE GENOMIC DNA]</scope>
    <source>
        <strain evidence="1 2">ES2</strain>
    </source>
</reference>
<dbReference type="RefSeq" id="WP_157885786.1">
    <property type="nucleotide sequence ID" value="NZ_JAVIXS010000004.1"/>
</dbReference>
<evidence type="ECO:0000313" key="1">
    <source>
        <dbReference type="EMBL" id="MDR4951981.1"/>
    </source>
</evidence>